<reference evidence="1 2" key="1">
    <citation type="submission" date="2019-03" db="EMBL/GenBank/DDBJ databases">
        <title>Deep-cultivation of Planctomycetes and their phenomic and genomic characterization uncovers novel biology.</title>
        <authorList>
            <person name="Wiegand S."/>
            <person name="Jogler M."/>
            <person name="Boedeker C."/>
            <person name="Pinto D."/>
            <person name="Vollmers J."/>
            <person name="Rivas-Marin E."/>
            <person name="Kohn T."/>
            <person name="Peeters S.H."/>
            <person name="Heuer A."/>
            <person name="Rast P."/>
            <person name="Oberbeckmann S."/>
            <person name="Bunk B."/>
            <person name="Jeske O."/>
            <person name="Meyerdierks A."/>
            <person name="Storesund J.E."/>
            <person name="Kallscheuer N."/>
            <person name="Luecker S."/>
            <person name="Lage O.M."/>
            <person name="Pohl T."/>
            <person name="Merkel B.J."/>
            <person name="Hornburger P."/>
            <person name="Mueller R.-W."/>
            <person name="Bruemmer F."/>
            <person name="Labrenz M."/>
            <person name="Spormann A.M."/>
            <person name="Op den Camp H."/>
            <person name="Overmann J."/>
            <person name="Amann R."/>
            <person name="Jetten M.S.M."/>
            <person name="Mascher T."/>
            <person name="Medema M.H."/>
            <person name="Devos D.P."/>
            <person name="Kaster A.-K."/>
            <person name="Ovreas L."/>
            <person name="Rohde M."/>
            <person name="Galperin M.Y."/>
            <person name="Jogler C."/>
        </authorList>
    </citation>
    <scope>NUCLEOTIDE SEQUENCE [LARGE SCALE GENOMIC DNA]</scope>
    <source>
        <strain evidence="1 2">V144</strain>
    </source>
</reference>
<dbReference type="Proteomes" id="UP000318704">
    <property type="component" value="Chromosome"/>
</dbReference>
<evidence type="ECO:0000313" key="1">
    <source>
        <dbReference type="EMBL" id="QDT95530.1"/>
    </source>
</evidence>
<accession>A0A517VRH2</accession>
<sequence>MARCPSHDWDDHCRREEDAMSEYPWIRAESKTEFKDGERLIVACIDLDSNENLI</sequence>
<proteinExistence type="predicted"/>
<evidence type="ECO:0000313" key="2">
    <source>
        <dbReference type="Proteomes" id="UP000318704"/>
    </source>
</evidence>
<name>A0A517VRH2_9PLAN</name>
<organism evidence="1 2">
    <name type="scientific">Gimesia aquarii</name>
    <dbReference type="NCBI Taxonomy" id="2527964"/>
    <lineage>
        <taxon>Bacteria</taxon>
        <taxon>Pseudomonadati</taxon>
        <taxon>Planctomycetota</taxon>
        <taxon>Planctomycetia</taxon>
        <taxon>Planctomycetales</taxon>
        <taxon>Planctomycetaceae</taxon>
        <taxon>Gimesia</taxon>
    </lineage>
</organism>
<protein>
    <submittedName>
        <fullName evidence="1">Uncharacterized protein</fullName>
    </submittedName>
</protein>
<dbReference type="KEGG" id="gaw:V144x_09750"/>
<dbReference type="AlphaFoldDB" id="A0A517VRH2"/>
<dbReference type="EMBL" id="CP037920">
    <property type="protein sequence ID" value="QDT95530.1"/>
    <property type="molecule type" value="Genomic_DNA"/>
</dbReference>
<gene>
    <name evidence="1" type="ORF">V144x_09750</name>
</gene>
<dbReference type="RefSeq" id="WP_197998758.1">
    <property type="nucleotide sequence ID" value="NZ_CP037920.1"/>
</dbReference>